<dbReference type="PANTHER" id="PTHR45721:SF11">
    <property type="entry name" value="LAMIN DM0-RELATED"/>
    <property type="match status" value="1"/>
</dbReference>
<keyword evidence="12" id="KW-1185">Reference proteome</keyword>
<dbReference type="EMBL" id="CAJNOQ010003563">
    <property type="protein sequence ID" value="CAF1018543.1"/>
    <property type="molecule type" value="Genomic_DNA"/>
</dbReference>
<dbReference type="Pfam" id="PF00038">
    <property type="entry name" value="Filament"/>
    <property type="match status" value="1"/>
</dbReference>
<comment type="subcellular location">
    <subcellularLocation>
        <location evidence="1">Nucleus</location>
    </subcellularLocation>
</comment>
<keyword evidence="3 6" id="KW-0175">Coiled coil</keyword>
<feature type="domain" description="LTD" evidence="8">
    <location>
        <begin position="454"/>
        <end position="572"/>
    </location>
</feature>
<dbReference type="Gene3D" id="1.20.5.1160">
    <property type="entry name" value="Vasodilator-stimulated phosphoprotein"/>
    <property type="match status" value="1"/>
</dbReference>
<dbReference type="PROSITE" id="PS51841">
    <property type="entry name" value="LTD"/>
    <property type="match status" value="1"/>
</dbReference>
<dbReference type="Gene3D" id="1.20.5.170">
    <property type="match status" value="1"/>
</dbReference>
<feature type="compositionally biased region" description="Low complexity" evidence="7">
    <location>
        <begin position="1"/>
        <end position="17"/>
    </location>
</feature>
<reference evidence="10" key="1">
    <citation type="submission" date="2021-02" db="EMBL/GenBank/DDBJ databases">
        <authorList>
            <person name="Nowell W R."/>
        </authorList>
    </citation>
    <scope>NUCLEOTIDE SEQUENCE</scope>
</reference>
<feature type="region of interest" description="Disordered" evidence="7">
    <location>
        <begin position="390"/>
        <end position="433"/>
    </location>
</feature>
<dbReference type="InterPro" id="IPR018039">
    <property type="entry name" value="IF_conserved"/>
</dbReference>
<dbReference type="GO" id="GO:0090435">
    <property type="term" value="P:protein localization to nuclear envelope"/>
    <property type="evidence" value="ECO:0007669"/>
    <property type="project" value="TreeGrafter"/>
</dbReference>
<dbReference type="Proteomes" id="UP000663829">
    <property type="component" value="Unassembled WGS sequence"/>
</dbReference>
<feature type="compositionally biased region" description="Polar residues" evidence="7">
    <location>
        <begin position="394"/>
        <end position="417"/>
    </location>
</feature>
<dbReference type="AlphaFoldDB" id="A0A814I206"/>
<dbReference type="PANTHER" id="PTHR45721">
    <property type="entry name" value="LAMIN DM0-RELATED"/>
    <property type="match status" value="1"/>
</dbReference>
<feature type="domain" description="IF rod" evidence="9">
    <location>
        <begin position="25"/>
        <end position="381"/>
    </location>
</feature>
<organism evidence="10 12">
    <name type="scientific">Didymodactylos carnosus</name>
    <dbReference type="NCBI Taxonomy" id="1234261"/>
    <lineage>
        <taxon>Eukaryota</taxon>
        <taxon>Metazoa</taxon>
        <taxon>Spiralia</taxon>
        <taxon>Gnathifera</taxon>
        <taxon>Rotifera</taxon>
        <taxon>Eurotatoria</taxon>
        <taxon>Bdelloidea</taxon>
        <taxon>Philodinida</taxon>
        <taxon>Philodinidae</taxon>
        <taxon>Didymodactylos</taxon>
    </lineage>
</organism>
<evidence type="ECO:0008006" key="13">
    <source>
        <dbReference type="Google" id="ProtNLM"/>
    </source>
</evidence>
<evidence type="ECO:0000313" key="11">
    <source>
        <dbReference type="EMBL" id="CAF3790023.1"/>
    </source>
</evidence>
<dbReference type="GO" id="GO:0007097">
    <property type="term" value="P:nuclear migration"/>
    <property type="evidence" value="ECO:0007669"/>
    <property type="project" value="TreeGrafter"/>
</dbReference>
<dbReference type="InterPro" id="IPR001322">
    <property type="entry name" value="Lamin_tail_dom"/>
</dbReference>
<dbReference type="PROSITE" id="PS00226">
    <property type="entry name" value="IF_ROD_1"/>
    <property type="match status" value="1"/>
</dbReference>
<evidence type="ECO:0000256" key="2">
    <source>
        <dbReference type="ARBA" id="ARBA00022754"/>
    </source>
</evidence>
<comment type="similarity">
    <text evidence="5">Belongs to the intermediate filament family.</text>
</comment>
<protein>
    <recommendedName>
        <fullName evidence="13">Lamin</fullName>
    </recommendedName>
</protein>
<feature type="region of interest" description="Disordered" evidence="7">
    <location>
        <begin position="1"/>
        <end position="27"/>
    </location>
</feature>
<comment type="caution">
    <text evidence="10">The sequence shown here is derived from an EMBL/GenBank/DDBJ whole genome shotgun (WGS) entry which is preliminary data.</text>
</comment>
<dbReference type="PROSITE" id="PS51842">
    <property type="entry name" value="IF_ROD_2"/>
    <property type="match status" value="1"/>
</dbReference>
<dbReference type="OrthoDB" id="102442at2759"/>
<dbReference type="GO" id="GO:0005652">
    <property type="term" value="C:nuclear lamina"/>
    <property type="evidence" value="ECO:0007669"/>
    <property type="project" value="TreeGrafter"/>
</dbReference>
<dbReference type="SMART" id="SM01391">
    <property type="entry name" value="Filament"/>
    <property type="match status" value="1"/>
</dbReference>
<dbReference type="Proteomes" id="UP000681722">
    <property type="component" value="Unassembled WGS sequence"/>
</dbReference>
<dbReference type="Pfam" id="PF00932">
    <property type="entry name" value="LTD"/>
    <property type="match status" value="1"/>
</dbReference>
<dbReference type="InterPro" id="IPR036415">
    <property type="entry name" value="Lamin_tail_dom_sf"/>
</dbReference>
<dbReference type="EMBL" id="CAJOBC010003563">
    <property type="protein sequence ID" value="CAF3790023.1"/>
    <property type="molecule type" value="Genomic_DNA"/>
</dbReference>
<gene>
    <name evidence="10" type="ORF">GPM918_LOCUS14653</name>
    <name evidence="11" type="ORF">SRO942_LOCUS14653</name>
</gene>
<proteinExistence type="inferred from homology"/>
<evidence type="ECO:0000256" key="1">
    <source>
        <dbReference type="ARBA" id="ARBA00004123"/>
    </source>
</evidence>
<dbReference type="SUPFAM" id="SSF74853">
    <property type="entry name" value="Lamin A/C globular tail domain"/>
    <property type="match status" value="1"/>
</dbReference>
<evidence type="ECO:0000259" key="8">
    <source>
        <dbReference type="PROSITE" id="PS51841"/>
    </source>
</evidence>
<dbReference type="GO" id="GO:0031507">
    <property type="term" value="P:heterochromatin formation"/>
    <property type="evidence" value="ECO:0007669"/>
    <property type="project" value="TreeGrafter"/>
</dbReference>
<accession>A0A814I206</accession>
<evidence type="ECO:0000313" key="12">
    <source>
        <dbReference type="Proteomes" id="UP000663829"/>
    </source>
</evidence>
<dbReference type="GO" id="GO:0051664">
    <property type="term" value="P:nuclear pore localization"/>
    <property type="evidence" value="ECO:0007669"/>
    <property type="project" value="TreeGrafter"/>
</dbReference>
<keyword evidence="4" id="KW-0539">Nucleus</keyword>
<dbReference type="InterPro" id="IPR039008">
    <property type="entry name" value="IF_rod_dom"/>
</dbReference>
<dbReference type="GO" id="GO:0005200">
    <property type="term" value="F:structural constituent of cytoskeleton"/>
    <property type="evidence" value="ECO:0007669"/>
    <property type="project" value="TreeGrafter"/>
</dbReference>
<dbReference type="GO" id="GO:0006998">
    <property type="term" value="P:nuclear envelope organization"/>
    <property type="evidence" value="ECO:0007669"/>
    <property type="project" value="TreeGrafter"/>
</dbReference>
<dbReference type="SUPFAM" id="SSF64593">
    <property type="entry name" value="Intermediate filament protein, coiled coil region"/>
    <property type="match status" value="2"/>
</dbReference>
<evidence type="ECO:0000256" key="4">
    <source>
        <dbReference type="ARBA" id="ARBA00023242"/>
    </source>
</evidence>
<evidence type="ECO:0000256" key="7">
    <source>
        <dbReference type="SAM" id="MobiDB-lite"/>
    </source>
</evidence>
<feature type="coiled-coil region" evidence="6">
    <location>
        <begin position="236"/>
        <end position="366"/>
    </location>
</feature>
<evidence type="ECO:0000256" key="5">
    <source>
        <dbReference type="RuleBase" id="RU000685"/>
    </source>
</evidence>
<dbReference type="GO" id="GO:0005882">
    <property type="term" value="C:intermediate filament"/>
    <property type="evidence" value="ECO:0007669"/>
    <property type="project" value="UniProtKB-KW"/>
</dbReference>
<evidence type="ECO:0000256" key="3">
    <source>
        <dbReference type="ARBA" id="ARBA00023054"/>
    </source>
</evidence>
<evidence type="ECO:0000259" key="9">
    <source>
        <dbReference type="PROSITE" id="PS51842"/>
    </source>
</evidence>
<dbReference type="Gene3D" id="2.60.40.1260">
    <property type="entry name" value="Lamin Tail domain"/>
    <property type="match status" value="1"/>
</dbReference>
<keyword evidence="2 5" id="KW-0403">Intermediate filament</keyword>
<evidence type="ECO:0000256" key="6">
    <source>
        <dbReference type="SAM" id="Coils"/>
    </source>
</evidence>
<evidence type="ECO:0000313" key="10">
    <source>
        <dbReference type="EMBL" id="CAF1018543.1"/>
    </source>
</evidence>
<sequence length="572" mass="66125">MSGRSTTRRPATPSSSTLNLSRTQEKEQLETLNNRLAVYIDTVRRLEQDNEKLKNVISTYSETYESETSKVKTLYERELEDAKKLIEELAREKSRLEIDGEKARAEAQDALTKLSRKEREARANEARLKQYENEIGELKARNDAVILDANRKTDDNVALRGLNSDLEKQVTSLKRQLESETLLRVDLENKNKTLREELLFIQEVHNTEMEQIKQQKRVHVQHYGEDIRREYDDRLLNELQQLRVQTDQEMQAIRDEIASQYEKKIADLQSTNRRNAEQVGSYRSDVTSYRDRIEEITKARDALNDKVSVLEQRCRELEDRLHRAQQKQDDLLSDREDEIQRLKQHIEQMQTEYQNLLDVKIGLDREIATYRKLLESEEERLNISGNASRIGEHSSLTTDNVTTSGSNTTFDTSSYPTHRQKRPRYEDFSTSATSASSHQVTDLLTRTLNAGAASSMHQQLLDGINIIDDESSHPKYVKLVNNTSQDLQLNGWVLKRKVGNQTYEHKFQRGMLLKASATSTIWSNDANEITHEPPGNIKLRTNKWFVGGLENKKTILEDADGHIVAEKILTIK</sequence>
<name>A0A814I206_9BILA</name>